<dbReference type="NCBIfam" id="NF006767">
    <property type="entry name" value="PRK09289.1"/>
    <property type="match status" value="1"/>
</dbReference>
<dbReference type="AlphaFoldDB" id="A0ABD3QS08"/>
<evidence type="ECO:0000313" key="12">
    <source>
        <dbReference type="Proteomes" id="UP001516023"/>
    </source>
</evidence>
<dbReference type="FunFam" id="2.40.30.20:FF:000004">
    <property type="entry name" value="Riboflavin synthase, alpha subunit"/>
    <property type="match status" value="1"/>
</dbReference>
<evidence type="ECO:0000256" key="7">
    <source>
        <dbReference type="ARBA" id="ARBA00022737"/>
    </source>
</evidence>
<evidence type="ECO:0000256" key="2">
    <source>
        <dbReference type="ARBA" id="ARBA00004887"/>
    </source>
</evidence>
<evidence type="ECO:0000313" key="11">
    <source>
        <dbReference type="EMBL" id="KAL3801821.1"/>
    </source>
</evidence>
<feature type="signal peptide" evidence="9">
    <location>
        <begin position="1"/>
        <end position="20"/>
    </location>
</feature>
<dbReference type="InterPro" id="IPR017938">
    <property type="entry name" value="Riboflavin_synthase-like_b-brl"/>
</dbReference>
<evidence type="ECO:0000256" key="5">
    <source>
        <dbReference type="ARBA" id="ARBA00022619"/>
    </source>
</evidence>
<proteinExistence type="predicted"/>
<dbReference type="NCBIfam" id="TIGR00187">
    <property type="entry name" value="ribE"/>
    <property type="match status" value="1"/>
</dbReference>
<name>A0ABD3QS08_9STRA</name>
<feature type="domain" description="Lumazine-binding" evidence="10">
    <location>
        <begin position="202"/>
        <end position="304"/>
    </location>
</feature>
<dbReference type="SUPFAM" id="SSF63380">
    <property type="entry name" value="Riboflavin synthase domain-like"/>
    <property type="match status" value="2"/>
</dbReference>
<dbReference type="FunFam" id="2.40.30.20:FF:000003">
    <property type="entry name" value="Riboflavin synthase, alpha subunit"/>
    <property type="match status" value="1"/>
</dbReference>
<keyword evidence="9" id="KW-0732">Signal</keyword>
<accession>A0ABD3QS08</accession>
<dbReference type="GO" id="GO:0009231">
    <property type="term" value="P:riboflavin biosynthetic process"/>
    <property type="evidence" value="ECO:0007669"/>
    <property type="project" value="UniProtKB-KW"/>
</dbReference>
<evidence type="ECO:0000259" key="10">
    <source>
        <dbReference type="PROSITE" id="PS51177"/>
    </source>
</evidence>
<dbReference type="InterPro" id="IPR026017">
    <property type="entry name" value="Lumazine-bd_dom"/>
</dbReference>
<comment type="caution">
    <text evidence="11">The sequence shown here is derived from an EMBL/GenBank/DDBJ whole genome shotgun (WGS) entry which is preliminary data.</text>
</comment>
<feature type="region of interest" description="Disordered" evidence="8">
    <location>
        <begin position="360"/>
        <end position="391"/>
    </location>
</feature>
<feature type="region of interest" description="Disordered" evidence="8">
    <location>
        <begin position="46"/>
        <end position="66"/>
    </location>
</feature>
<dbReference type="PANTHER" id="PTHR21098:SF0">
    <property type="entry name" value="RIBOFLAVIN SYNTHASE"/>
    <property type="match status" value="1"/>
</dbReference>
<comment type="pathway">
    <text evidence="2">Cofactor biosynthesis; riboflavin biosynthesis; riboflavin from 2-hydroxy-3-oxobutyl phosphate and 5-amino-6-(D-ribitylamino)uracil: step 2/2.</text>
</comment>
<evidence type="ECO:0000256" key="6">
    <source>
        <dbReference type="ARBA" id="ARBA00022679"/>
    </source>
</evidence>
<keyword evidence="12" id="KW-1185">Reference proteome</keyword>
<comment type="function">
    <text evidence="1">Catalyzes the dismutation of two molecules of 6,7-dimethyl-8-ribityllumazine, resulting in the formation of riboflavin and 5-amino-6-(D-ribitylamino)uracil.</text>
</comment>
<dbReference type="PROSITE" id="PS51177">
    <property type="entry name" value="LUMAZINE_BIND"/>
    <property type="match status" value="2"/>
</dbReference>
<organism evidence="11 12">
    <name type="scientific">Cyclotella cryptica</name>
    <dbReference type="NCBI Taxonomy" id="29204"/>
    <lineage>
        <taxon>Eukaryota</taxon>
        <taxon>Sar</taxon>
        <taxon>Stramenopiles</taxon>
        <taxon>Ochrophyta</taxon>
        <taxon>Bacillariophyta</taxon>
        <taxon>Coscinodiscophyceae</taxon>
        <taxon>Thalassiosirophycidae</taxon>
        <taxon>Stephanodiscales</taxon>
        <taxon>Stephanodiscaceae</taxon>
        <taxon>Cyclotella</taxon>
    </lineage>
</organism>
<evidence type="ECO:0000256" key="9">
    <source>
        <dbReference type="SAM" id="SignalP"/>
    </source>
</evidence>
<keyword evidence="5" id="KW-0686">Riboflavin biosynthesis</keyword>
<feature type="chain" id="PRO_5044897189" description="Riboflavin synthase" evidence="9">
    <location>
        <begin position="21"/>
        <end position="406"/>
    </location>
</feature>
<feature type="region of interest" description="Disordered" evidence="8">
    <location>
        <begin position="329"/>
        <end position="348"/>
    </location>
</feature>
<feature type="compositionally biased region" description="Low complexity" evidence="8">
    <location>
        <begin position="46"/>
        <end position="64"/>
    </location>
</feature>
<protein>
    <recommendedName>
        <fullName evidence="4">Riboflavin synthase</fullName>
        <ecNumber evidence="3">2.5.1.9</ecNumber>
    </recommendedName>
</protein>
<reference evidence="11 12" key="1">
    <citation type="journal article" date="2020" name="G3 (Bethesda)">
        <title>Improved Reference Genome for Cyclotella cryptica CCMP332, a Model for Cell Wall Morphogenesis, Salinity Adaptation, and Lipid Production in Diatoms (Bacillariophyta).</title>
        <authorList>
            <person name="Roberts W.R."/>
            <person name="Downey K.M."/>
            <person name="Ruck E.C."/>
            <person name="Traller J.C."/>
            <person name="Alverson A.J."/>
        </authorList>
    </citation>
    <scope>NUCLEOTIDE SEQUENCE [LARGE SCALE GENOMIC DNA]</scope>
    <source>
        <strain evidence="11 12">CCMP332</strain>
    </source>
</reference>
<dbReference type="PANTHER" id="PTHR21098">
    <property type="entry name" value="RIBOFLAVIN SYNTHASE ALPHA CHAIN"/>
    <property type="match status" value="1"/>
</dbReference>
<gene>
    <name evidence="11" type="ORF">HJC23_001217</name>
</gene>
<keyword evidence="7" id="KW-0677">Repeat</keyword>
<dbReference type="GO" id="GO:0004746">
    <property type="term" value="F:riboflavin synthase activity"/>
    <property type="evidence" value="ECO:0007669"/>
    <property type="project" value="UniProtKB-EC"/>
</dbReference>
<dbReference type="CDD" id="cd00402">
    <property type="entry name" value="Riboflavin_synthase_like"/>
    <property type="match status" value="1"/>
</dbReference>
<sequence>MKTSILFIVSFLSWPPALLAFTTPPSSPVTTLSSSTASHIDGCTQQQQQRHQWHSQQQSKSYQSTFNDRRIGVSRGGARRSSSSSSQMFTGIVEEMGEVVSLETKDDIRLWDGTVGRGTEMVVRGDVVLEGAYLGCSISVNGVCLTATELDFDNKQFKVGLAPETLRKTNLGTYDPSSQNKKYKAVNLERASEIGGRNSGHFVQGHVDNVGRIIDQWVDDNSLFFKVSFPSEFMRYIVPKGFIAIDGTSLTVCDVHTGNTPEENWFTFMLVEYTQKKIILPFKGVGDTVNVEVDVLGKYSERAWEVFVPKMEELEQKVRELEGRLRYLEGREDGGDGSASTGDDLDIGKTSEAKSVTYGDIIPQSLERKNSEPDGDVTDGMAAKSKRTVSDTQWVRSQQTFLGKNY</sequence>
<evidence type="ECO:0000256" key="8">
    <source>
        <dbReference type="SAM" id="MobiDB-lite"/>
    </source>
</evidence>
<dbReference type="EC" id="2.5.1.9" evidence="3"/>
<dbReference type="Pfam" id="PF00677">
    <property type="entry name" value="Lum_binding"/>
    <property type="match status" value="2"/>
</dbReference>
<dbReference type="EMBL" id="JABMIG020000024">
    <property type="protein sequence ID" value="KAL3801821.1"/>
    <property type="molecule type" value="Genomic_DNA"/>
</dbReference>
<evidence type="ECO:0000256" key="3">
    <source>
        <dbReference type="ARBA" id="ARBA00012827"/>
    </source>
</evidence>
<evidence type="ECO:0000256" key="1">
    <source>
        <dbReference type="ARBA" id="ARBA00002803"/>
    </source>
</evidence>
<dbReference type="Proteomes" id="UP001516023">
    <property type="component" value="Unassembled WGS sequence"/>
</dbReference>
<dbReference type="InterPro" id="IPR023366">
    <property type="entry name" value="ATP_synth_asu-like_sf"/>
</dbReference>
<keyword evidence="6" id="KW-0808">Transferase</keyword>
<evidence type="ECO:0000256" key="4">
    <source>
        <dbReference type="ARBA" id="ARBA00013950"/>
    </source>
</evidence>
<dbReference type="Gene3D" id="2.40.30.20">
    <property type="match status" value="2"/>
</dbReference>
<feature type="domain" description="Lumazine-binding" evidence="10">
    <location>
        <begin position="88"/>
        <end position="201"/>
    </location>
</feature>
<dbReference type="InterPro" id="IPR001783">
    <property type="entry name" value="Lumazine-bd"/>
</dbReference>